<sequence length="97" mass="10529">MTVCDAYLTMDVRKIAPPDRHSMIFAAFKLLGPDETMELISDHDPKPLQAQFQFELPGQFSWAYLEQGPATWRIAITRLKKSGHGSGGCCGGCGGGA</sequence>
<proteinExistence type="predicted"/>
<dbReference type="Pfam" id="PF10006">
    <property type="entry name" value="DUF2249"/>
    <property type="match status" value="1"/>
</dbReference>
<dbReference type="InterPro" id="IPR018720">
    <property type="entry name" value="DUF2249"/>
</dbReference>
<name>A0AAU7LT56_9BURK</name>
<accession>A0AAU7LT56</accession>
<reference evidence="2" key="1">
    <citation type="submission" date="2024-05" db="EMBL/GenBank/DDBJ databases">
        <authorList>
            <person name="Bunk B."/>
            <person name="Swiderski J."/>
            <person name="Sproer C."/>
            <person name="Thiel V."/>
        </authorList>
    </citation>
    <scope>NUCLEOTIDE SEQUENCE</scope>
    <source>
        <strain evidence="2">DSM 17735</strain>
    </source>
</reference>
<gene>
    <name evidence="2" type="ORF">ABLV49_19820</name>
</gene>
<evidence type="ECO:0000259" key="1">
    <source>
        <dbReference type="Pfam" id="PF10006"/>
    </source>
</evidence>
<dbReference type="EMBL" id="CP157675">
    <property type="protein sequence ID" value="XBP70088.1"/>
    <property type="molecule type" value="Genomic_DNA"/>
</dbReference>
<evidence type="ECO:0000313" key="2">
    <source>
        <dbReference type="EMBL" id="XBP70088.1"/>
    </source>
</evidence>
<organism evidence="2">
    <name type="scientific">Polaromonas hydrogenivorans</name>
    <dbReference type="NCBI Taxonomy" id="335476"/>
    <lineage>
        <taxon>Bacteria</taxon>
        <taxon>Pseudomonadati</taxon>
        <taxon>Pseudomonadota</taxon>
        <taxon>Betaproteobacteria</taxon>
        <taxon>Burkholderiales</taxon>
        <taxon>Comamonadaceae</taxon>
        <taxon>Polaromonas</taxon>
    </lineage>
</organism>
<feature type="domain" description="DUF2249" evidence="1">
    <location>
        <begin position="9"/>
        <end position="78"/>
    </location>
</feature>
<protein>
    <submittedName>
        <fullName evidence="2">DUF2249 domain-containing protein</fullName>
    </submittedName>
</protein>
<dbReference type="AlphaFoldDB" id="A0AAU7LT56"/>
<dbReference type="RefSeq" id="WP_349279178.1">
    <property type="nucleotide sequence ID" value="NZ_CBCSCU010000007.1"/>
</dbReference>